<sequence>MRLKCGYFPYTVEPVTRHLQDNDFRYKSIKTISIYYITTNGPNPHPRPGMAQSLFPLTL</sequence>
<keyword evidence="2" id="KW-1185">Reference proteome</keyword>
<reference evidence="1 2" key="1">
    <citation type="submission" date="2016-10" db="EMBL/GenBank/DDBJ databases">
        <authorList>
            <person name="de Groot N.N."/>
        </authorList>
    </citation>
    <scope>NUCLEOTIDE SEQUENCE [LARGE SCALE GENOMIC DNA]</scope>
    <source>
        <strain evidence="1 2">DSM 21039</strain>
    </source>
</reference>
<proteinExistence type="predicted"/>
<accession>A0A1H8DJ94</accession>
<dbReference type="Proteomes" id="UP000198984">
    <property type="component" value="Unassembled WGS sequence"/>
</dbReference>
<organism evidence="1 2">
    <name type="scientific">Chitinophaga rupis</name>
    <dbReference type="NCBI Taxonomy" id="573321"/>
    <lineage>
        <taxon>Bacteria</taxon>
        <taxon>Pseudomonadati</taxon>
        <taxon>Bacteroidota</taxon>
        <taxon>Chitinophagia</taxon>
        <taxon>Chitinophagales</taxon>
        <taxon>Chitinophagaceae</taxon>
        <taxon>Chitinophaga</taxon>
    </lineage>
</organism>
<evidence type="ECO:0000313" key="2">
    <source>
        <dbReference type="Proteomes" id="UP000198984"/>
    </source>
</evidence>
<protein>
    <submittedName>
        <fullName evidence="1">Uncharacterized protein</fullName>
    </submittedName>
</protein>
<gene>
    <name evidence="1" type="ORF">SAMN04488505_10815</name>
</gene>
<name>A0A1H8DJ94_9BACT</name>
<evidence type="ECO:0000313" key="1">
    <source>
        <dbReference type="EMBL" id="SEN07236.1"/>
    </source>
</evidence>
<dbReference type="EMBL" id="FOBB01000008">
    <property type="protein sequence ID" value="SEN07236.1"/>
    <property type="molecule type" value="Genomic_DNA"/>
</dbReference>
<dbReference type="RefSeq" id="WP_089918554.1">
    <property type="nucleotide sequence ID" value="NZ_FOBB01000008.1"/>
</dbReference>
<dbReference type="AlphaFoldDB" id="A0A1H8DJ94"/>